<evidence type="ECO:0000313" key="1">
    <source>
        <dbReference type="EMBL" id="RJT20931.1"/>
    </source>
</evidence>
<accession>A0A3A5JQH9</accession>
<dbReference type="AlphaFoldDB" id="A0A3A5JQH9"/>
<dbReference type="OrthoDB" id="8103626at2"/>
<protein>
    <submittedName>
        <fullName evidence="1">Uncharacterized protein</fullName>
    </submittedName>
</protein>
<reference evidence="1 2" key="1">
    <citation type="submission" date="2018-09" db="EMBL/GenBank/DDBJ databases">
        <title>Mesorhizobium carmichaelinearum sp. nov. isolated from Carmichaelinea spp. root nodules in New Zealand.</title>
        <authorList>
            <person name="De Meyer S.E."/>
        </authorList>
    </citation>
    <scope>NUCLEOTIDE SEQUENCE [LARGE SCALE GENOMIC DNA]</scope>
    <source>
        <strain evidence="1 2">ICMP19557</strain>
    </source>
</reference>
<organism evidence="1 2">
    <name type="scientific">Mesorhizobium waimense</name>
    <dbReference type="NCBI Taxonomy" id="1300307"/>
    <lineage>
        <taxon>Bacteria</taxon>
        <taxon>Pseudomonadati</taxon>
        <taxon>Pseudomonadota</taxon>
        <taxon>Alphaproteobacteria</taxon>
        <taxon>Hyphomicrobiales</taxon>
        <taxon>Phyllobacteriaceae</taxon>
        <taxon>Mesorhizobium</taxon>
    </lineage>
</organism>
<dbReference type="RefSeq" id="WP_095090369.1">
    <property type="nucleotide sequence ID" value="NZ_QZWZ01000120.1"/>
</dbReference>
<comment type="caution">
    <text evidence="1">The sequence shown here is derived from an EMBL/GenBank/DDBJ whole genome shotgun (WGS) entry which is preliminary data.</text>
</comment>
<proteinExistence type="predicted"/>
<keyword evidence="2" id="KW-1185">Reference proteome</keyword>
<dbReference type="Proteomes" id="UP000272706">
    <property type="component" value="Unassembled WGS sequence"/>
</dbReference>
<sequence length="62" mass="6244">MRHVVFAALAISAGAVGVGKAAPAGVLVAQPRRTQTVTAGFMGAVRTTEALTPIAMPAKQDL</sequence>
<gene>
    <name evidence="1" type="ORF">D3227_39860</name>
</gene>
<dbReference type="EMBL" id="QZWZ01000120">
    <property type="protein sequence ID" value="RJT20931.1"/>
    <property type="molecule type" value="Genomic_DNA"/>
</dbReference>
<name>A0A3A5JQH9_9HYPH</name>
<evidence type="ECO:0000313" key="2">
    <source>
        <dbReference type="Proteomes" id="UP000272706"/>
    </source>
</evidence>